<keyword evidence="3" id="KW-1185">Reference proteome</keyword>
<evidence type="ECO:0000313" key="3">
    <source>
        <dbReference type="Proteomes" id="UP000467700"/>
    </source>
</evidence>
<dbReference type="InterPro" id="IPR001810">
    <property type="entry name" value="F-box_dom"/>
</dbReference>
<dbReference type="Pfam" id="PF00646">
    <property type="entry name" value="F-box"/>
    <property type="match status" value="1"/>
</dbReference>
<feature type="domain" description="F-box" evidence="1">
    <location>
        <begin position="14"/>
        <end position="45"/>
    </location>
</feature>
<dbReference type="Gene3D" id="3.80.10.10">
    <property type="entry name" value="Ribonuclease Inhibitor"/>
    <property type="match status" value="1"/>
</dbReference>
<reference evidence="2 3" key="1">
    <citation type="submission" date="2020-01" db="EMBL/GenBank/DDBJ databases">
        <authorList>
            <person name="Gupta K D."/>
        </authorList>
    </citation>
    <scope>NUCLEOTIDE SEQUENCE [LARGE SCALE GENOMIC DNA]</scope>
</reference>
<dbReference type="Proteomes" id="UP000467700">
    <property type="component" value="Unassembled WGS sequence"/>
</dbReference>
<gene>
    <name evidence="2" type="ORF">AAE3_LOCUS10092</name>
</gene>
<organism evidence="2 3">
    <name type="scientific">Cyclocybe aegerita</name>
    <name type="common">Black poplar mushroom</name>
    <name type="synonym">Agrocybe aegerita</name>
    <dbReference type="NCBI Taxonomy" id="1973307"/>
    <lineage>
        <taxon>Eukaryota</taxon>
        <taxon>Fungi</taxon>
        <taxon>Dikarya</taxon>
        <taxon>Basidiomycota</taxon>
        <taxon>Agaricomycotina</taxon>
        <taxon>Agaricomycetes</taxon>
        <taxon>Agaricomycetidae</taxon>
        <taxon>Agaricales</taxon>
        <taxon>Agaricineae</taxon>
        <taxon>Bolbitiaceae</taxon>
        <taxon>Cyclocybe</taxon>
    </lineage>
</organism>
<dbReference type="InterPro" id="IPR032675">
    <property type="entry name" value="LRR_dom_sf"/>
</dbReference>
<dbReference type="EMBL" id="CACVBS010000063">
    <property type="protein sequence ID" value="CAA7267844.1"/>
    <property type="molecule type" value="Genomic_DNA"/>
</dbReference>
<proteinExistence type="predicted"/>
<sequence>MTIGTSKPSPEFPLPVELLREIITLLPPIDRQMLSLASRFTRSQAIHFIFRHLRYTGKITPKVRNIHLASKEVKEVIRKLELNFSSIATQEDDDSAVAFQFLETLPNLQALEYHQLGHLIRFGDLSQLISSIRSASLLEFGLYTGLYAAVEAVPTAGPVGLEKLSITWHVNDNPNQPGSSLAHLYALVRPSLTTLVKLGIDNEPEIFGGDFDLQLLKPAGRTLRTFEYTLQSSDETVLDTIPEILPHLTKLSIQWDNLFTEHSVLWKDVHIQALSKNENLTDLTLSSGRECRRYCDG</sequence>
<accession>A0A8S0VZ43</accession>
<dbReference type="OrthoDB" id="3025297at2759"/>
<name>A0A8S0VZ43_CYCAE</name>
<comment type="caution">
    <text evidence="2">The sequence shown here is derived from an EMBL/GenBank/DDBJ whole genome shotgun (WGS) entry which is preliminary data.</text>
</comment>
<dbReference type="AlphaFoldDB" id="A0A8S0VZ43"/>
<evidence type="ECO:0000259" key="1">
    <source>
        <dbReference type="Pfam" id="PF00646"/>
    </source>
</evidence>
<evidence type="ECO:0000313" key="2">
    <source>
        <dbReference type="EMBL" id="CAA7267844.1"/>
    </source>
</evidence>
<protein>
    <recommendedName>
        <fullName evidence="1">F-box domain-containing protein</fullName>
    </recommendedName>
</protein>